<name>A0A0D2K527_9EURO</name>
<accession>A0A0D2K527</accession>
<dbReference type="Gene3D" id="3.30.200.20">
    <property type="entry name" value="Phosphorylase Kinase, domain 1"/>
    <property type="match status" value="1"/>
</dbReference>
<dbReference type="InterPro" id="IPR053235">
    <property type="entry name" value="Ser_Thr_kinase"/>
</dbReference>
<evidence type="ECO:0000313" key="2">
    <source>
        <dbReference type="EMBL" id="KIX98269.1"/>
    </source>
</evidence>
<dbReference type="InterPro" id="IPR011009">
    <property type="entry name" value="Kinase-like_dom_sf"/>
</dbReference>
<dbReference type="OrthoDB" id="4134378at2759"/>
<reference evidence="2 3" key="1">
    <citation type="submission" date="2015-01" db="EMBL/GenBank/DDBJ databases">
        <title>The Genome Sequence of Fonsecaea multimorphosa CBS 102226.</title>
        <authorList>
            <consortium name="The Broad Institute Genomics Platform"/>
            <person name="Cuomo C."/>
            <person name="de Hoog S."/>
            <person name="Gorbushina A."/>
            <person name="Stielow B."/>
            <person name="Teixiera M."/>
            <person name="Abouelleil A."/>
            <person name="Chapman S.B."/>
            <person name="Priest M."/>
            <person name="Young S.K."/>
            <person name="Wortman J."/>
            <person name="Nusbaum C."/>
            <person name="Birren B."/>
        </authorList>
    </citation>
    <scope>NUCLEOTIDE SEQUENCE [LARGE SCALE GENOMIC DNA]</scope>
    <source>
        <strain evidence="2 3">CBS 102226</strain>
    </source>
</reference>
<gene>
    <name evidence="2" type="ORF">Z520_06349</name>
</gene>
<dbReference type="PANTHER" id="PTHR24361">
    <property type="entry name" value="MITOGEN-ACTIVATED KINASE KINASE KINASE"/>
    <property type="match status" value="1"/>
</dbReference>
<dbReference type="EMBL" id="KN848072">
    <property type="protein sequence ID" value="KIX98269.1"/>
    <property type="molecule type" value="Genomic_DNA"/>
</dbReference>
<dbReference type="PANTHER" id="PTHR24361:SF613">
    <property type="entry name" value="NUCLEAR RECEPTOR-BINDING PROTEIN-RELATED"/>
    <property type="match status" value="1"/>
</dbReference>
<dbReference type="CDD" id="cd00180">
    <property type="entry name" value="PKc"/>
    <property type="match status" value="1"/>
</dbReference>
<organism evidence="2 3">
    <name type="scientific">Fonsecaea multimorphosa CBS 102226</name>
    <dbReference type="NCBI Taxonomy" id="1442371"/>
    <lineage>
        <taxon>Eukaryota</taxon>
        <taxon>Fungi</taxon>
        <taxon>Dikarya</taxon>
        <taxon>Ascomycota</taxon>
        <taxon>Pezizomycotina</taxon>
        <taxon>Eurotiomycetes</taxon>
        <taxon>Chaetothyriomycetidae</taxon>
        <taxon>Chaetothyriales</taxon>
        <taxon>Herpotrichiellaceae</taxon>
        <taxon>Fonsecaea</taxon>
    </lineage>
</organism>
<sequence>MTSQLETSCQSIIDKLTSTLALARQSAANPANHAEESGLGDISSSADDSIIGLKTWQTSLRRQADSTTPSPVAERYLRLISEQADVIGGEVARYTHAPSDQRHEWKPSQGFERARMEIKALIGELHTVTIPAADSTRTQREQIARDANQQVTVLEELTQWFVERLRSSSLPQQRVATFAHQPTTAGQLKIGSLLFLWKEIPTVDGLTKSNIASGPHDGIPIESSHVDKAKMVLEAFCEAWKVLTPKIEDQGKFEDFKNMARIATILNHLPNGPIYFDRFLQRRWNDDLIPFDTTKLNIIFSGAADAPRVGDLFRDQQCRARWKEWPEGTHITFRALEPLPLKHEEIYSRDGSYSVVDKVRDLTCQSSAPRFYARKCQKATTASREHLVNEVATLKRLKHHHILRYVKSYERGNDEFAFLATPAADWCLLSLLNQYCRNSYDRAKLKPILLRTFGCISLGLDYLHNEAATRHRDIKPDNILYHDHRYYIADFGLAYHFNPELGSGTLGPFQSTEYYRAPENDSITQPHGRSTDVFSLGCTFLEILSAMIQTGTTEIRALRIYADHLDEVSKWVETASLQERGRDEPFRSLLMLAGKMVSRDTKQRPTIRAVIAELQGISGKFKQPLFCDECAMHLPAELGMKGQAAGVHLEVESVNSAQSGHSSKLSRKSVRSFLKAQKNKLHNALTKISHREERD</sequence>
<keyword evidence="3" id="KW-1185">Reference proteome</keyword>
<dbReference type="Pfam" id="PF00069">
    <property type="entry name" value="Pkinase"/>
    <property type="match status" value="1"/>
</dbReference>
<dbReference type="GO" id="GO:0004674">
    <property type="term" value="F:protein serine/threonine kinase activity"/>
    <property type="evidence" value="ECO:0007669"/>
    <property type="project" value="TreeGrafter"/>
</dbReference>
<dbReference type="SUPFAM" id="SSF56112">
    <property type="entry name" value="Protein kinase-like (PK-like)"/>
    <property type="match status" value="1"/>
</dbReference>
<proteinExistence type="predicted"/>
<dbReference type="GO" id="GO:0005737">
    <property type="term" value="C:cytoplasm"/>
    <property type="evidence" value="ECO:0007669"/>
    <property type="project" value="TreeGrafter"/>
</dbReference>
<dbReference type="InterPro" id="IPR000719">
    <property type="entry name" value="Prot_kinase_dom"/>
</dbReference>
<dbReference type="SMART" id="SM00220">
    <property type="entry name" value="S_TKc"/>
    <property type="match status" value="1"/>
</dbReference>
<dbReference type="PROSITE" id="PS50011">
    <property type="entry name" value="PROTEIN_KINASE_DOM"/>
    <property type="match status" value="1"/>
</dbReference>
<dbReference type="STRING" id="1442371.A0A0D2K527"/>
<dbReference type="RefSeq" id="XP_016632392.1">
    <property type="nucleotide sequence ID" value="XM_016776850.1"/>
</dbReference>
<dbReference type="AlphaFoldDB" id="A0A0D2K527"/>
<dbReference type="Proteomes" id="UP000053411">
    <property type="component" value="Unassembled WGS sequence"/>
</dbReference>
<dbReference type="VEuPathDB" id="FungiDB:Z520_06349"/>
<dbReference type="Gene3D" id="1.10.510.10">
    <property type="entry name" value="Transferase(Phosphotransferase) domain 1"/>
    <property type="match status" value="1"/>
</dbReference>
<feature type="domain" description="Protein kinase" evidence="1">
    <location>
        <begin position="342"/>
        <end position="626"/>
    </location>
</feature>
<dbReference type="GeneID" id="27712095"/>
<evidence type="ECO:0000313" key="3">
    <source>
        <dbReference type="Proteomes" id="UP000053411"/>
    </source>
</evidence>
<dbReference type="GO" id="GO:0005524">
    <property type="term" value="F:ATP binding"/>
    <property type="evidence" value="ECO:0007669"/>
    <property type="project" value="InterPro"/>
</dbReference>
<protein>
    <recommendedName>
        <fullName evidence="1">Protein kinase domain-containing protein</fullName>
    </recommendedName>
</protein>
<evidence type="ECO:0000259" key="1">
    <source>
        <dbReference type="PROSITE" id="PS50011"/>
    </source>
</evidence>